<keyword evidence="3" id="KW-1185">Reference proteome</keyword>
<gene>
    <name evidence="2" type="ORF">COO92_17695</name>
</gene>
<feature type="domain" description="YjiS-like" evidence="1">
    <location>
        <begin position="74"/>
        <end position="98"/>
    </location>
</feature>
<evidence type="ECO:0000259" key="1">
    <source>
        <dbReference type="Pfam" id="PF06568"/>
    </source>
</evidence>
<protein>
    <recommendedName>
        <fullName evidence="1">YjiS-like domain-containing protein</fullName>
    </recommendedName>
</protein>
<organism evidence="2 3">
    <name type="scientific">Thalassospira lohafexi</name>
    <dbReference type="NCBI Taxonomy" id="744227"/>
    <lineage>
        <taxon>Bacteria</taxon>
        <taxon>Pseudomonadati</taxon>
        <taxon>Pseudomonadota</taxon>
        <taxon>Alphaproteobacteria</taxon>
        <taxon>Rhodospirillales</taxon>
        <taxon>Thalassospiraceae</taxon>
        <taxon>Thalassospira</taxon>
    </lineage>
</organism>
<sequence>MSIFGHRNGPPRSRSMTMAVSHQIDCNTLVGCVSTKTSHGKMAQRPTSRATPPAVTKGVSAIIPAIVNAALRSYKRYQSRIALNRLSDDQLYDIGLERHNNSYVPRDEYLNRF</sequence>
<comment type="caution">
    <text evidence="2">The sequence shown here is derived from an EMBL/GenBank/DDBJ whole genome shotgun (WGS) entry which is preliminary data.</text>
</comment>
<dbReference type="InterPro" id="IPR009506">
    <property type="entry name" value="YjiS-like"/>
</dbReference>
<dbReference type="Proteomes" id="UP000233332">
    <property type="component" value="Unassembled WGS sequence"/>
</dbReference>
<evidence type="ECO:0000313" key="2">
    <source>
        <dbReference type="EMBL" id="PKR57198.1"/>
    </source>
</evidence>
<dbReference type="EMBL" id="NXGX01000007">
    <property type="protein sequence ID" value="PKR57198.1"/>
    <property type="molecule type" value="Genomic_DNA"/>
</dbReference>
<accession>A0A2N3L315</accession>
<evidence type="ECO:0000313" key="3">
    <source>
        <dbReference type="Proteomes" id="UP000233332"/>
    </source>
</evidence>
<reference evidence="2 3" key="1">
    <citation type="submission" date="2017-09" db="EMBL/GenBank/DDBJ databases">
        <title>Biodiversity and function of Thalassospira species in the particle-attached aromatic-hydrocarbon-degrading consortia from the surface seawater of the China South Sea.</title>
        <authorList>
            <person name="Dong C."/>
            <person name="Lai Q."/>
            <person name="Shao Z."/>
        </authorList>
    </citation>
    <scope>NUCLEOTIDE SEQUENCE [LARGE SCALE GENOMIC DNA]</scope>
    <source>
        <strain evidence="2 3">139Z-12</strain>
    </source>
</reference>
<name>A0A2N3L315_9PROT</name>
<dbReference type="Pfam" id="PF06568">
    <property type="entry name" value="YjiS-like"/>
    <property type="match status" value="1"/>
</dbReference>
<proteinExistence type="predicted"/>
<dbReference type="AlphaFoldDB" id="A0A2N3L315"/>